<dbReference type="Pfam" id="PF01883">
    <property type="entry name" value="FeS_assembly_P"/>
    <property type="match status" value="1"/>
</dbReference>
<accession>A0A934KH82</accession>
<dbReference type="EMBL" id="JAEKNQ010000013">
    <property type="protein sequence ID" value="MBJ7602055.1"/>
    <property type="molecule type" value="Genomic_DNA"/>
</dbReference>
<evidence type="ECO:0000313" key="2">
    <source>
        <dbReference type="EMBL" id="MBJ7602055.1"/>
    </source>
</evidence>
<feature type="domain" description="MIP18 family-like" evidence="1">
    <location>
        <begin position="6"/>
        <end position="74"/>
    </location>
</feature>
<gene>
    <name evidence="2" type="ORF">JF888_02485</name>
</gene>
<name>A0A934KH82_9BACT</name>
<dbReference type="SUPFAM" id="SSF117916">
    <property type="entry name" value="Fe-S cluster assembly (FSCA) domain-like"/>
    <property type="match status" value="1"/>
</dbReference>
<dbReference type="RefSeq" id="WP_338176440.1">
    <property type="nucleotide sequence ID" value="NZ_JAEKNQ010000013.1"/>
</dbReference>
<dbReference type="AlphaFoldDB" id="A0A934KH82"/>
<organism evidence="2 3">
    <name type="scientific">Candidatus Dormiibacter inghamiae</name>
    <dbReference type="NCBI Taxonomy" id="3127013"/>
    <lineage>
        <taxon>Bacteria</taxon>
        <taxon>Bacillati</taxon>
        <taxon>Candidatus Dormiibacterota</taxon>
        <taxon>Candidatus Dormibacteria</taxon>
        <taxon>Candidatus Dormibacterales</taxon>
        <taxon>Candidatus Dormibacteraceae</taxon>
        <taxon>Candidatus Dormiibacter</taxon>
    </lineage>
</organism>
<dbReference type="Proteomes" id="UP000620075">
    <property type="component" value="Unassembled WGS sequence"/>
</dbReference>
<proteinExistence type="predicted"/>
<dbReference type="InterPro" id="IPR034904">
    <property type="entry name" value="FSCA_dom_sf"/>
</dbReference>
<dbReference type="Gene3D" id="3.30.300.130">
    <property type="entry name" value="Fe-S cluster assembly (FSCA)"/>
    <property type="match status" value="1"/>
</dbReference>
<sequence>MTDASHVLAALDTVRDPELDEPITTLGFVAFCAVSQDGVAEVRLRLPTYFCAPNFAFLMVADAYDAVSAVDGVARTDVVLEDHFASDQINDGVAARAGFTQVFHGEAVEELGQLRAAFLRKAVLAGTDRVCRPLLTAGAAAEDLAGMVLGEVPASADLDRLRSRRTELGLPAEDDAPLLLDPATGAAIGAEALPLHLRRARITRISLEANAVSCRDLFAQRYRSSLGDPEPIARPDRVGALGLP</sequence>
<evidence type="ECO:0000313" key="3">
    <source>
        <dbReference type="Proteomes" id="UP000620075"/>
    </source>
</evidence>
<dbReference type="InterPro" id="IPR002744">
    <property type="entry name" value="MIP18-like"/>
</dbReference>
<evidence type="ECO:0000259" key="1">
    <source>
        <dbReference type="Pfam" id="PF01883"/>
    </source>
</evidence>
<reference evidence="2 3" key="1">
    <citation type="submission" date="2020-10" db="EMBL/GenBank/DDBJ databases">
        <title>Ca. Dormibacterota MAGs.</title>
        <authorList>
            <person name="Montgomery K."/>
        </authorList>
    </citation>
    <scope>NUCLEOTIDE SEQUENCE [LARGE SCALE GENOMIC DNA]</scope>
    <source>
        <strain evidence="2">SC8811_S16_3</strain>
    </source>
</reference>
<protein>
    <submittedName>
        <fullName evidence="2">DUF59 domain-containing protein</fullName>
    </submittedName>
</protein>
<comment type="caution">
    <text evidence="2">The sequence shown here is derived from an EMBL/GenBank/DDBJ whole genome shotgun (WGS) entry which is preliminary data.</text>
</comment>